<sequence>MAVPRVNLLFISIFFFILSLSYKGRAGFIGPSPCPDLIFLLAGQSNMAGRGGVAKNGPWDGIVPPESQPTPSVLRLNVDLQWEVATEPLHRDIDNITLPSQHGIGPGLPFATTLVNELGQLVTVGLVPAAFSGSTIGQWQRGQWLYSRLVERATAATAFGSPITALLWFQGESDTVAITSAIPGKSNASDVEVVRGIQFGLQLTNLKTVDSMGLAIGPDTVHLTTAAQVLLGRMLKEAYMLM</sequence>
<evidence type="ECO:0000313" key="5">
    <source>
        <dbReference type="Proteomes" id="UP000325081"/>
    </source>
</evidence>
<feature type="domain" description="Sialate O-acetylesterase" evidence="3">
    <location>
        <begin position="38"/>
        <end position="177"/>
    </location>
</feature>
<feature type="domain" description="Sialate O-acetylesterase" evidence="3">
    <location>
        <begin position="187"/>
        <end position="240"/>
    </location>
</feature>
<gene>
    <name evidence="4" type="ORF">STAS_19404</name>
</gene>
<protein>
    <recommendedName>
        <fullName evidence="3">Sialate O-acetylesterase domain-containing protein</fullName>
    </recommendedName>
</protein>
<evidence type="ECO:0000313" key="4">
    <source>
        <dbReference type="EMBL" id="GER42611.1"/>
    </source>
</evidence>
<dbReference type="SUPFAM" id="SSF52266">
    <property type="entry name" value="SGNH hydrolase"/>
    <property type="match status" value="1"/>
</dbReference>
<dbReference type="OrthoDB" id="42638at2759"/>
<dbReference type="GO" id="GO:0016787">
    <property type="term" value="F:hydrolase activity"/>
    <property type="evidence" value="ECO:0007669"/>
    <property type="project" value="UniProtKB-KW"/>
</dbReference>
<dbReference type="Proteomes" id="UP000325081">
    <property type="component" value="Unassembled WGS sequence"/>
</dbReference>
<proteinExistence type="predicted"/>
<organism evidence="4 5">
    <name type="scientific">Striga asiatica</name>
    <name type="common">Asiatic witchweed</name>
    <name type="synonym">Buchnera asiatica</name>
    <dbReference type="NCBI Taxonomy" id="4170"/>
    <lineage>
        <taxon>Eukaryota</taxon>
        <taxon>Viridiplantae</taxon>
        <taxon>Streptophyta</taxon>
        <taxon>Embryophyta</taxon>
        <taxon>Tracheophyta</taxon>
        <taxon>Spermatophyta</taxon>
        <taxon>Magnoliopsida</taxon>
        <taxon>eudicotyledons</taxon>
        <taxon>Gunneridae</taxon>
        <taxon>Pentapetalae</taxon>
        <taxon>asterids</taxon>
        <taxon>lamiids</taxon>
        <taxon>Lamiales</taxon>
        <taxon>Orobanchaceae</taxon>
        <taxon>Buchnereae</taxon>
        <taxon>Striga</taxon>
    </lineage>
</organism>
<keyword evidence="1" id="KW-0378">Hydrolase</keyword>
<dbReference type="InterPro" id="IPR005181">
    <property type="entry name" value="SASA"/>
</dbReference>
<dbReference type="Gene3D" id="3.40.50.1110">
    <property type="entry name" value="SGNH hydrolase"/>
    <property type="match status" value="1"/>
</dbReference>
<dbReference type="PANTHER" id="PTHR31988:SF15">
    <property type="entry name" value="ESTERASE, PUTATIVE (DUF303)-RELATED"/>
    <property type="match status" value="1"/>
</dbReference>
<dbReference type="PANTHER" id="PTHR31988">
    <property type="entry name" value="ESTERASE, PUTATIVE (DUF303)-RELATED"/>
    <property type="match status" value="1"/>
</dbReference>
<evidence type="ECO:0000256" key="1">
    <source>
        <dbReference type="ARBA" id="ARBA00022801"/>
    </source>
</evidence>
<dbReference type="InterPro" id="IPR036514">
    <property type="entry name" value="SGNH_hydro_sf"/>
</dbReference>
<keyword evidence="5" id="KW-1185">Reference proteome</keyword>
<dbReference type="InterPro" id="IPR052940">
    <property type="entry name" value="Carb_Esterase_6"/>
</dbReference>
<keyword evidence="2" id="KW-0732">Signal</keyword>
<name>A0A5A7QFC9_STRAF</name>
<dbReference type="AlphaFoldDB" id="A0A5A7QFC9"/>
<accession>A0A5A7QFC9</accession>
<reference evidence="5" key="1">
    <citation type="journal article" date="2019" name="Curr. Biol.">
        <title>Genome Sequence of Striga asiatica Provides Insight into the Evolution of Plant Parasitism.</title>
        <authorList>
            <person name="Yoshida S."/>
            <person name="Kim S."/>
            <person name="Wafula E.K."/>
            <person name="Tanskanen J."/>
            <person name="Kim Y.M."/>
            <person name="Honaas L."/>
            <person name="Yang Z."/>
            <person name="Spallek T."/>
            <person name="Conn C.E."/>
            <person name="Ichihashi Y."/>
            <person name="Cheong K."/>
            <person name="Cui S."/>
            <person name="Der J.P."/>
            <person name="Gundlach H."/>
            <person name="Jiao Y."/>
            <person name="Hori C."/>
            <person name="Ishida J.K."/>
            <person name="Kasahara H."/>
            <person name="Kiba T."/>
            <person name="Kim M.S."/>
            <person name="Koo N."/>
            <person name="Laohavisit A."/>
            <person name="Lee Y.H."/>
            <person name="Lumba S."/>
            <person name="McCourt P."/>
            <person name="Mortimer J.C."/>
            <person name="Mutuku J.M."/>
            <person name="Nomura T."/>
            <person name="Sasaki-Sekimoto Y."/>
            <person name="Seto Y."/>
            <person name="Wang Y."/>
            <person name="Wakatake T."/>
            <person name="Sakakibara H."/>
            <person name="Demura T."/>
            <person name="Yamaguchi S."/>
            <person name="Yoneyama K."/>
            <person name="Manabe R.I."/>
            <person name="Nelson D.C."/>
            <person name="Schulman A.H."/>
            <person name="Timko M.P."/>
            <person name="dePamphilis C.W."/>
            <person name="Choi D."/>
            <person name="Shirasu K."/>
        </authorList>
    </citation>
    <scope>NUCLEOTIDE SEQUENCE [LARGE SCALE GENOMIC DNA]</scope>
    <source>
        <strain evidence="5">cv. UVA1</strain>
    </source>
</reference>
<dbReference type="EMBL" id="BKCP01006404">
    <property type="protein sequence ID" value="GER42611.1"/>
    <property type="molecule type" value="Genomic_DNA"/>
</dbReference>
<evidence type="ECO:0000259" key="3">
    <source>
        <dbReference type="Pfam" id="PF03629"/>
    </source>
</evidence>
<dbReference type="Pfam" id="PF03629">
    <property type="entry name" value="SASA"/>
    <property type="match status" value="2"/>
</dbReference>
<feature type="chain" id="PRO_5023113234" description="Sialate O-acetylesterase domain-containing protein" evidence="2">
    <location>
        <begin position="27"/>
        <end position="242"/>
    </location>
</feature>
<comment type="caution">
    <text evidence="4">The sequence shown here is derived from an EMBL/GenBank/DDBJ whole genome shotgun (WGS) entry which is preliminary data.</text>
</comment>
<evidence type="ECO:0000256" key="2">
    <source>
        <dbReference type="SAM" id="SignalP"/>
    </source>
</evidence>
<feature type="signal peptide" evidence="2">
    <location>
        <begin position="1"/>
        <end position="26"/>
    </location>
</feature>